<protein>
    <submittedName>
        <fullName evidence="2">Uncharacterized protein</fullName>
    </submittedName>
</protein>
<dbReference type="PANTHER" id="PTHR48125">
    <property type="entry name" value="LP07818P1"/>
    <property type="match status" value="1"/>
</dbReference>
<evidence type="ECO:0000313" key="3">
    <source>
        <dbReference type="Proteomes" id="UP000013827"/>
    </source>
</evidence>
<feature type="compositionally biased region" description="Basic and acidic residues" evidence="1">
    <location>
        <begin position="892"/>
        <end position="935"/>
    </location>
</feature>
<reference evidence="3" key="1">
    <citation type="journal article" date="2013" name="Nature">
        <title>Pan genome of the phytoplankton Emiliania underpins its global distribution.</title>
        <authorList>
            <person name="Read B.A."/>
            <person name="Kegel J."/>
            <person name="Klute M.J."/>
            <person name="Kuo A."/>
            <person name="Lefebvre S.C."/>
            <person name="Maumus F."/>
            <person name="Mayer C."/>
            <person name="Miller J."/>
            <person name="Monier A."/>
            <person name="Salamov A."/>
            <person name="Young J."/>
            <person name="Aguilar M."/>
            <person name="Claverie J.M."/>
            <person name="Frickenhaus S."/>
            <person name="Gonzalez K."/>
            <person name="Herman E.K."/>
            <person name="Lin Y.C."/>
            <person name="Napier J."/>
            <person name="Ogata H."/>
            <person name="Sarno A.F."/>
            <person name="Shmutz J."/>
            <person name="Schroeder D."/>
            <person name="de Vargas C."/>
            <person name="Verret F."/>
            <person name="von Dassow P."/>
            <person name="Valentin K."/>
            <person name="Van de Peer Y."/>
            <person name="Wheeler G."/>
            <person name="Dacks J.B."/>
            <person name="Delwiche C.F."/>
            <person name="Dyhrman S.T."/>
            <person name="Glockner G."/>
            <person name="John U."/>
            <person name="Richards T."/>
            <person name="Worden A.Z."/>
            <person name="Zhang X."/>
            <person name="Grigoriev I.V."/>
            <person name="Allen A.E."/>
            <person name="Bidle K."/>
            <person name="Borodovsky M."/>
            <person name="Bowler C."/>
            <person name="Brownlee C."/>
            <person name="Cock J.M."/>
            <person name="Elias M."/>
            <person name="Gladyshev V.N."/>
            <person name="Groth M."/>
            <person name="Guda C."/>
            <person name="Hadaegh A."/>
            <person name="Iglesias-Rodriguez M.D."/>
            <person name="Jenkins J."/>
            <person name="Jones B.M."/>
            <person name="Lawson T."/>
            <person name="Leese F."/>
            <person name="Lindquist E."/>
            <person name="Lobanov A."/>
            <person name="Lomsadze A."/>
            <person name="Malik S.B."/>
            <person name="Marsh M.E."/>
            <person name="Mackinder L."/>
            <person name="Mock T."/>
            <person name="Mueller-Roeber B."/>
            <person name="Pagarete A."/>
            <person name="Parker M."/>
            <person name="Probert I."/>
            <person name="Quesneville H."/>
            <person name="Raines C."/>
            <person name="Rensing S.A."/>
            <person name="Riano-Pachon D.M."/>
            <person name="Richier S."/>
            <person name="Rokitta S."/>
            <person name="Shiraiwa Y."/>
            <person name="Soanes D.M."/>
            <person name="van der Giezen M."/>
            <person name="Wahlund T.M."/>
            <person name="Williams B."/>
            <person name="Wilson W."/>
            <person name="Wolfe G."/>
            <person name="Wurch L.L."/>
        </authorList>
    </citation>
    <scope>NUCLEOTIDE SEQUENCE</scope>
</reference>
<dbReference type="STRING" id="2903.R1DQB0"/>
<feature type="compositionally biased region" description="Basic residues" evidence="1">
    <location>
        <begin position="841"/>
        <end position="850"/>
    </location>
</feature>
<organism evidence="2 3">
    <name type="scientific">Emiliania huxleyi (strain CCMP1516)</name>
    <dbReference type="NCBI Taxonomy" id="280463"/>
    <lineage>
        <taxon>Eukaryota</taxon>
        <taxon>Haptista</taxon>
        <taxon>Haptophyta</taxon>
        <taxon>Prymnesiophyceae</taxon>
        <taxon>Isochrysidales</taxon>
        <taxon>Noelaerhabdaceae</taxon>
        <taxon>Emiliania</taxon>
    </lineage>
</organism>
<keyword evidence="3" id="KW-1185">Reference proteome</keyword>
<reference evidence="2" key="2">
    <citation type="submission" date="2024-10" db="UniProtKB">
        <authorList>
            <consortium name="EnsemblProtists"/>
        </authorList>
    </citation>
    <scope>IDENTIFICATION</scope>
</reference>
<dbReference type="GeneID" id="17262826"/>
<feature type="region of interest" description="Disordered" evidence="1">
    <location>
        <begin position="30"/>
        <end position="58"/>
    </location>
</feature>
<dbReference type="PaxDb" id="2903-EOD16680"/>
<dbReference type="KEGG" id="ehx:EMIHUDRAFT_118888"/>
<feature type="compositionally biased region" description="Low complexity" evidence="1">
    <location>
        <begin position="1007"/>
        <end position="1027"/>
    </location>
</feature>
<feature type="compositionally biased region" description="Polar residues" evidence="1">
    <location>
        <begin position="992"/>
        <end position="1003"/>
    </location>
</feature>
<feature type="region of interest" description="Disordered" evidence="1">
    <location>
        <begin position="272"/>
        <end position="298"/>
    </location>
</feature>
<dbReference type="HOGENOM" id="CLU_273906_0_0_1"/>
<dbReference type="EnsemblProtists" id="EOD16680">
    <property type="protein sequence ID" value="EOD16680"/>
    <property type="gene ID" value="EMIHUDRAFT_118888"/>
</dbReference>
<sequence>MASGARPALPGGHELGDQLYYTGSSQTFESGNKLTHGQSGEVVGPATGKHQGNGLQMLFPGNKGSINCSLLRLSREEPPPLPGGNKGSINCYLPQLSLEKPPPLPGGHELGDQLYYAGSNQTFESGDKLVHGQSGEVVGPATDFHQGNGLQMLFPGNKGHVDCYLPQLSREKPPPLPGGHELGDQLYWTGSSHSFESGNKLTHGQQGEVVGPATGEHQGNGLKMRGGKRFSGDVKVVCPLTSGGEHGRNGAFVAFGNTEAFYRNMAQPRGAAASAGRSRDRRPYWTGSSHSFESGDTLTHGQQGEVVGPATGAHQGNGLQVLFPGNKGSINCYLPQLSLEKPPPLPGGHELGDQLYYAGSNQTFESGDKLVHGQSGEVVGPATDFHQGNGLQMLFPGNKGHVDCYLPQLSREKPPPLPGGHELGDQLYWTGSSHSFESGNKLTHGQQGEVVGPATGEHQGNGLKMRFPGNKDSINCSLLRLSREKPPPLPGGHEPGDQLYYAGSNQSFKSGNKLVHGQQGEVVGPATCEHQGNGLKMRFPGNKDSINCALPQLSIEKPPPFPGGHEIGDRLYWTGSNQSFESGDTIVHGQQGEVVGPATGEHQGNGLQLLFPGNKGWIECGLASLSHELSLPGGFRVGEELYFIGGGFVDEQGDKAVFGCRGSVTGPARNGDADAVSMSFSGNRGDVHCRAEELSREPAPSLPGGFVLGEHLYFTGEDQIVGRGILVRGSRGEVVGLGLEPDSLAMRFSNKVLFSGNQPVNIASLSRDDPCAVSSVPENVLRARRALAARREEQERAAAAAASQTAEDIAAEAERRQQLAAELLEEEAAARAPPPLQEAGRRRRRKKKQSGFRGSKSSATEGAEGSADCGDSTTSRAAPARESASESDEEERVTPAEEARRAEESERAAQRERQARLLEAARREREERLEREARAEAAAAAAAESEARGRRQQAARAAEEERKRAARAALVDEMEAQARQEEAARAGAQLRTTQAEQSSTRSAIEQALSQARSDAAAARVREATAGSEAERARSEAERARLEAEAARAREQEARGRKEAATAEAEAATAREEALTMRLAALELGPPPAAPPPATANNAVGGGVGGTFHGATLPQKVSRICAHLGLDARSSLSAAVAAANESTGVAAEGGLLQQVDRLIALLFWEPQGSAPEVR</sequence>
<evidence type="ECO:0000256" key="1">
    <source>
        <dbReference type="SAM" id="MobiDB-lite"/>
    </source>
</evidence>
<dbReference type="RefSeq" id="XP_005769109.1">
    <property type="nucleotide sequence ID" value="XM_005769052.1"/>
</dbReference>
<name>A0A0D3IZJ5_EMIH1</name>
<dbReference type="Proteomes" id="UP000013827">
    <property type="component" value="Unassembled WGS sequence"/>
</dbReference>
<proteinExistence type="predicted"/>
<feature type="compositionally biased region" description="Basic and acidic residues" evidence="1">
    <location>
        <begin position="1028"/>
        <end position="1060"/>
    </location>
</feature>
<accession>A0A0D3IZJ5</accession>
<feature type="region of interest" description="Disordered" evidence="1">
    <location>
        <begin position="825"/>
        <end position="1066"/>
    </location>
</feature>
<evidence type="ECO:0000313" key="2">
    <source>
        <dbReference type="EnsemblProtists" id="EOD16680"/>
    </source>
</evidence>
<dbReference type="AlphaFoldDB" id="A0A0D3IZJ5"/>
<dbReference type="PANTHER" id="PTHR48125:SF10">
    <property type="entry name" value="OS12G0136300 PROTEIN"/>
    <property type="match status" value="1"/>
</dbReference>
<feature type="compositionally biased region" description="Polar residues" evidence="1">
    <location>
        <begin position="286"/>
        <end position="298"/>
    </location>
</feature>